<proteinExistence type="predicted"/>
<accession>A0A6C0BXI9</accession>
<sequence length="55" mass="6161">MDIYTNLFTSSKIKKLKPSPQLLHETTMIKVELPYTPIKSPINKTKADASTGKGR</sequence>
<name>A0A6C0BXI9_9ZZZZ</name>
<organism evidence="1">
    <name type="scientific">viral metagenome</name>
    <dbReference type="NCBI Taxonomy" id="1070528"/>
    <lineage>
        <taxon>unclassified sequences</taxon>
        <taxon>metagenomes</taxon>
        <taxon>organismal metagenomes</taxon>
    </lineage>
</organism>
<evidence type="ECO:0000313" key="1">
    <source>
        <dbReference type="EMBL" id="QHS97037.1"/>
    </source>
</evidence>
<reference evidence="1" key="1">
    <citation type="journal article" date="2020" name="Nature">
        <title>Giant virus diversity and host interactions through global metagenomics.</title>
        <authorList>
            <person name="Schulz F."/>
            <person name="Roux S."/>
            <person name="Paez-Espino D."/>
            <person name="Jungbluth S."/>
            <person name="Walsh D.A."/>
            <person name="Denef V.J."/>
            <person name="McMahon K.D."/>
            <person name="Konstantinidis K.T."/>
            <person name="Eloe-Fadrosh E.A."/>
            <person name="Kyrpides N.C."/>
            <person name="Woyke T."/>
        </authorList>
    </citation>
    <scope>NUCLEOTIDE SEQUENCE</scope>
    <source>
        <strain evidence="1">GVMAG-M-3300020166-5</strain>
    </source>
</reference>
<dbReference type="AlphaFoldDB" id="A0A6C0BXI9"/>
<protein>
    <submittedName>
        <fullName evidence="1">Uncharacterized protein</fullName>
    </submittedName>
</protein>
<dbReference type="EMBL" id="MN739284">
    <property type="protein sequence ID" value="QHS97037.1"/>
    <property type="molecule type" value="Genomic_DNA"/>
</dbReference>